<evidence type="ECO:0000313" key="1">
    <source>
        <dbReference type="EMBL" id="QJE98287.1"/>
    </source>
</evidence>
<organism evidence="1 2">
    <name type="scientific">Luteolibacter luteus</name>
    <dbReference type="NCBI Taxonomy" id="2728835"/>
    <lineage>
        <taxon>Bacteria</taxon>
        <taxon>Pseudomonadati</taxon>
        <taxon>Verrucomicrobiota</taxon>
        <taxon>Verrucomicrobiia</taxon>
        <taxon>Verrucomicrobiales</taxon>
        <taxon>Verrucomicrobiaceae</taxon>
        <taxon>Luteolibacter</taxon>
    </lineage>
</organism>
<dbReference type="Proteomes" id="UP000501812">
    <property type="component" value="Chromosome"/>
</dbReference>
<evidence type="ECO:0008006" key="3">
    <source>
        <dbReference type="Google" id="ProtNLM"/>
    </source>
</evidence>
<reference evidence="1 2" key="1">
    <citation type="submission" date="2020-04" db="EMBL/GenBank/DDBJ databases">
        <title>Luteolibacter sp. G-1-1-1 isolated from soil.</title>
        <authorList>
            <person name="Dahal R.H."/>
        </authorList>
    </citation>
    <scope>NUCLEOTIDE SEQUENCE [LARGE SCALE GENOMIC DNA]</scope>
    <source>
        <strain evidence="1 2">G-1-1-1</strain>
    </source>
</reference>
<dbReference type="KEGG" id="luo:HHL09_21725"/>
<keyword evidence="2" id="KW-1185">Reference proteome</keyword>
<protein>
    <recommendedName>
        <fullName evidence="3">HEAT repeat domain-containing protein</fullName>
    </recommendedName>
</protein>
<dbReference type="InterPro" id="IPR016024">
    <property type="entry name" value="ARM-type_fold"/>
</dbReference>
<dbReference type="RefSeq" id="WP_169456746.1">
    <property type="nucleotide sequence ID" value="NZ_CP051774.1"/>
</dbReference>
<name>A0A858RMR2_9BACT</name>
<proteinExistence type="predicted"/>
<dbReference type="EMBL" id="CP051774">
    <property type="protein sequence ID" value="QJE98287.1"/>
    <property type="molecule type" value="Genomic_DNA"/>
</dbReference>
<evidence type="ECO:0000313" key="2">
    <source>
        <dbReference type="Proteomes" id="UP000501812"/>
    </source>
</evidence>
<dbReference type="AlphaFoldDB" id="A0A858RMR2"/>
<accession>A0A858RMR2</accession>
<gene>
    <name evidence="1" type="ORF">HHL09_21725</name>
</gene>
<dbReference type="SUPFAM" id="SSF48371">
    <property type="entry name" value="ARM repeat"/>
    <property type="match status" value="1"/>
</dbReference>
<sequence>MSPMELPGKPVPVEAREFRQLSDPERAALEALISAYKAAEDHSERDRILDRIEDGFYGQEVLGLALLVFENRDRFGVSQVNRVTTILAGNTSPQILPVLKVAYDRASDAEKARLLMAAARVEGDGLPEFVARGFEDNSSNVRFAAFDVVDHQDPRMKKVLLLAALRSSKSDVALAGLGELEVDATPDSLPIIMEGLSSRNSEVREETRGTLQFLLDEEFRDSEAAAQWWQQNRHRFDRNLIRAN</sequence>